<name>A0A0A9B1J7_ARUDO</name>
<proteinExistence type="predicted"/>
<evidence type="ECO:0000313" key="1">
    <source>
        <dbReference type="EMBL" id="JAD56013.1"/>
    </source>
</evidence>
<dbReference type="EMBL" id="GBRH01241882">
    <property type="protein sequence ID" value="JAD56013.1"/>
    <property type="molecule type" value="Transcribed_RNA"/>
</dbReference>
<sequence length="31" mass="3761">MRSFMCSGRSPLIRIWLPMMHTICTYYRIVP</sequence>
<protein>
    <submittedName>
        <fullName evidence="1">Uncharacterized protein</fullName>
    </submittedName>
</protein>
<reference evidence="1" key="1">
    <citation type="submission" date="2014-09" db="EMBL/GenBank/DDBJ databases">
        <authorList>
            <person name="Magalhaes I.L.F."/>
            <person name="Oliveira U."/>
            <person name="Santos F.R."/>
            <person name="Vidigal T.H.D.A."/>
            <person name="Brescovit A.D."/>
            <person name="Santos A.J."/>
        </authorList>
    </citation>
    <scope>NUCLEOTIDE SEQUENCE</scope>
    <source>
        <tissue evidence="1">Shoot tissue taken approximately 20 cm above the soil surface</tissue>
    </source>
</reference>
<accession>A0A0A9B1J7</accession>
<reference evidence="1" key="2">
    <citation type="journal article" date="2015" name="Data Brief">
        <title>Shoot transcriptome of the giant reed, Arundo donax.</title>
        <authorList>
            <person name="Barrero R.A."/>
            <person name="Guerrero F.D."/>
            <person name="Moolhuijzen P."/>
            <person name="Goolsby J.A."/>
            <person name="Tidwell J."/>
            <person name="Bellgard S.E."/>
            <person name="Bellgard M.I."/>
        </authorList>
    </citation>
    <scope>NUCLEOTIDE SEQUENCE</scope>
    <source>
        <tissue evidence="1">Shoot tissue taken approximately 20 cm above the soil surface</tissue>
    </source>
</reference>
<dbReference type="AlphaFoldDB" id="A0A0A9B1J7"/>
<organism evidence="1">
    <name type="scientific">Arundo donax</name>
    <name type="common">Giant reed</name>
    <name type="synonym">Donax arundinaceus</name>
    <dbReference type="NCBI Taxonomy" id="35708"/>
    <lineage>
        <taxon>Eukaryota</taxon>
        <taxon>Viridiplantae</taxon>
        <taxon>Streptophyta</taxon>
        <taxon>Embryophyta</taxon>
        <taxon>Tracheophyta</taxon>
        <taxon>Spermatophyta</taxon>
        <taxon>Magnoliopsida</taxon>
        <taxon>Liliopsida</taxon>
        <taxon>Poales</taxon>
        <taxon>Poaceae</taxon>
        <taxon>PACMAD clade</taxon>
        <taxon>Arundinoideae</taxon>
        <taxon>Arundineae</taxon>
        <taxon>Arundo</taxon>
    </lineage>
</organism>